<name>A0ABD2P786_9CUCU</name>
<protein>
    <recommendedName>
        <fullName evidence="7">No mechanoreceptor potential A</fullName>
    </recommendedName>
</protein>
<keyword evidence="2" id="KW-1133">Transmembrane helix</keyword>
<keyword evidence="2" id="KW-0472">Membrane</keyword>
<feature type="region of interest" description="Disordered" evidence="1">
    <location>
        <begin position="429"/>
        <end position="754"/>
    </location>
</feature>
<feature type="compositionally biased region" description="Polar residues" evidence="1">
    <location>
        <begin position="1216"/>
        <end position="1229"/>
    </location>
</feature>
<dbReference type="Gene3D" id="3.50.4.10">
    <property type="entry name" value="Hepatocyte Growth Factor"/>
    <property type="match status" value="4"/>
</dbReference>
<feature type="region of interest" description="Disordered" evidence="1">
    <location>
        <begin position="1392"/>
        <end position="1417"/>
    </location>
</feature>
<feature type="transmembrane region" description="Helical" evidence="2">
    <location>
        <begin position="1304"/>
        <end position="1329"/>
    </location>
</feature>
<evidence type="ECO:0000259" key="3">
    <source>
        <dbReference type="PROSITE" id="PS50948"/>
    </source>
</evidence>
<dbReference type="Proteomes" id="UP001516400">
    <property type="component" value="Unassembled WGS sequence"/>
</dbReference>
<dbReference type="PROSITE" id="PS51034">
    <property type="entry name" value="ZP_2"/>
    <property type="match status" value="1"/>
</dbReference>
<dbReference type="SMART" id="SM00473">
    <property type="entry name" value="PAN_AP"/>
    <property type="match status" value="5"/>
</dbReference>
<dbReference type="EMBL" id="JABFTP020000185">
    <property type="protein sequence ID" value="KAL3286355.1"/>
    <property type="molecule type" value="Genomic_DNA"/>
</dbReference>
<feature type="domain" description="Apple" evidence="3">
    <location>
        <begin position="150"/>
        <end position="234"/>
    </location>
</feature>
<accession>A0ABD2P786</accession>
<feature type="domain" description="Apple" evidence="3">
    <location>
        <begin position="852"/>
        <end position="947"/>
    </location>
</feature>
<feature type="compositionally biased region" description="Pro residues" evidence="1">
    <location>
        <begin position="547"/>
        <end position="558"/>
    </location>
</feature>
<feature type="domain" description="ZP" evidence="4">
    <location>
        <begin position="962"/>
        <end position="1204"/>
    </location>
</feature>
<dbReference type="InterPro" id="IPR052774">
    <property type="entry name" value="Celegans_DevNeuronal_Protein"/>
</dbReference>
<dbReference type="InterPro" id="IPR003609">
    <property type="entry name" value="Pan_app"/>
</dbReference>
<keyword evidence="2" id="KW-0812">Transmembrane</keyword>
<evidence type="ECO:0000256" key="1">
    <source>
        <dbReference type="SAM" id="MobiDB-lite"/>
    </source>
</evidence>
<feature type="domain" description="Apple" evidence="3">
    <location>
        <begin position="241"/>
        <end position="325"/>
    </location>
</feature>
<feature type="compositionally biased region" description="Basic and acidic residues" evidence="1">
    <location>
        <begin position="1253"/>
        <end position="1265"/>
    </location>
</feature>
<dbReference type="PROSITE" id="PS50948">
    <property type="entry name" value="PAN"/>
    <property type="match status" value="5"/>
</dbReference>
<organism evidence="5 6">
    <name type="scientific">Cryptolaemus montrouzieri</name>
    <dbReference type="NCBI Taxonomy" id="559131"/>
    <lineage>
        <taxon>Eukaryota</taxon>
        <taxon>Metazoa</taxon>
        <taxon>Ecdysozoa</taxon>
        <taxon>Arthropoda</taxon>
        <taxon>Hexapoda</taxon>
        <taxon>Insecta</taxon>
        <taxon>Pterygota</taxon>
        <taxon>Neoptera</taxon>
        <taxon>Endopterygota</taxon>
        <taxon>Coleoptera</taxon>
        <taxon>Polyphaga</taxon>
        <taxon>Cucujiformia</taxon>
        <taxon>Coccinelloidea</taxon>
        <taxon>Coccinellidae</taxon>
        <taxon>Scymninae</taxon>
        <taxon>Scymnini</taxon>
        <taxon>Cryptolaemus</taxon>
    </lineage>
</organism>
<feature type="region of interest" description="Disordered" evidence="1">
    <location>
        <begin position="777"/>
        <end position="830"/>
    </location>
</feature>
<dbReference type="PANTHER" id="PTHR47327:SF9">
    <property type="entry name" value="NO MECHANORECEPTOR POTENTIAL A, ISOFORM A"/>
    <property type="match status" value="1"/>
</dbReference>
<feature type="compositionally biased region" description="Low complexity" evidence="1">
    <location>
        <begin position="453"/>
        <end position="507"/>
    </location>
</feature>
<feature type="region of interest" description="Disordered" evidence="1">
    <location>
        <begin position="1198"/>
        <end position="1265"/>
    </location>
</feature>
<feature type="compositionally biased region" description="Basic and acidic residues" evidence="1">
    <location>
        <begin position="657"/>
        <end position="666"/>
    </location>
</feature>
<feature type="compositionally biased region" description="Polar residues" evidence="1">
    <location>
        <begin position="1237"/>
        <end position="1252"/>
    </location>
</feature>
<feature type="domain" description="Apple" evidence="3">
    <location>
        <begin position="348"/>
        <end position="427"/>
    </location>
</feature>
<evidence type="ECO:0000313" key="6">
    <source>
        <dbReference type="Proteomes" id="UP001516400"/>
    </source>
</evidence>
<dbReference type="CDD" id="cd01099">
    <property type="entry name" value="PAN_AP_HGF"/>
    <property type="match status" value="4"/>
</dbReference>
<dbReference type="PANTHER" id="PTHR47327">
    <property type="entry name" value="FI18240P1-RELATED"/>
    <property type="match status" value="1"/>
</dbReference>
<comment type="caution">
    <text evidence="5">The sequence shown here is derived from an EMBL/GenBank/DDBJ whole genome shotgun (WGS) entry which is preliminary data.</text>
</comment>
<evidence type="ECO:0008006" key="7">
    <source>
        <dbReference type="Google" id="ProtNLM"/>
    </source>
</evidence>
<evidence type="ECO:0000313" key="5">
    <source>
        <dbReference type="EMBL" id="KAL3286355.1"/>
    </source>
</evidence>
<dbReference type="SUPFAM" id="SSF57414">
    <property type="entry name" value="Hairpin loop containing domain-like"/>
    <property type="match status" value="4"/>
</dbReference>
<feature type="compositionally biased region" description="Basic and acidic residues" evidence="1">
    <location>
        <begin position="598"/>
        <end position="624"/>
    </location>
</feature>
<gene>
    <name evidence="5" type="ORF">HHI36_000863</name>
</gene>
<dbReference type="SMART" id="SM00241">
    <property type="entry name" value="ZP"/>
    <property type="match status" value="1"/>
</dbReference>
<evidence type="ECO:0000259" key="4">
    <source>
        <dbReference type="PROSITE" id="PS51034"/>
    </source>
</evidence>
<proteinExistence type="predicted"/>
<sequence length="1444" mass="162151">MRNYPYVPSMVQAITVLTVLKMMTKAQTSCGSGSMNGKIMYERLPNIQLQGFDEDIVRDTMAPFMVLEKCQDLCLKDRNSQNIVRACASFDFQPGSRIATYNGGPEYEESTCYLSSNQARPEGMGSLMIVPNSVHFNEICLTSNRPDRECPNRRYIFERHPRKRLKLPMPDMKEVQASNRSDCEDKCLDEFSFVCRSATFSAEQGMCTLSRFTRRTHPELLQDDPDAEYLENTCLSAERRCDGLGVFIKEENRRLGGPFEVDSYTNITLEDCQGMCVRAEKYFCRSIEYDEMTKQCTISEEDSVSQKDDIALASSPTHHFYDFACLDSPRGSEYPDNSVTSHLFTGKKPDTAFQRYRNSRLGGEHHSEISGRSLSECLDECLRQPSFQCRSAEYSERFRTCRLTRYNQKDGMRIIYDADYDYYENLMLGGDSEGRPGGEGDAGTYRPGEYPQRPGGEYPRPGGNYPRPGGDYPRPGGDYPRPGGDYPRPGGDYPRPGGDYPRPGDYPLRPGGDYPIRPGGDYPIRPGGDYPIRPGDYPRPGYIPHDGYPPRPRPPPSYRPSSSGGDYDDRDRYYPKPPYSRIPPDDYPIRPLGPPRDGYPDRYPDSRYPDKYPGRYPPSRDKHPYYPPSSSGGGKYPYYPPSSSGGGKYPRPSSGDRYGDRDRYGGGDRGGYGSRYGERYPDLEYPAGGNYRPSSSGSDKYGGGSSYDNRYGGHRYPDRYPDRYGDRYGDKYGDRDYGGDRYGDRYGGGNRYDYYGDEKNGGSRWFFRPDRRPIGRPVDPLPVPYDPIRPGGGRPPYGGGGGPRPPFGDPIRPGEGGLGRPPYGRPISPGPDGPIYDSFGGIGPNRPYSSRCDEGGSFKQIGTRQRARKEFIRKFTFAPSLIACERECVELRDFICRSFNYRDVPQGGYETNRDNCELSDRDSRDMEINNPQFFESTGNFEYYERSNSRQGVDGDCLDVSQVCNEDGMEFTLRTPEGFYGRIYTHGFYDRCFFRGNGGTVNVLRISGAQGYPECGTQRYGDTMTNIVVVQFSDYVQTGKDKRFNLTCIFRGPGEAVVSSGFIGAGSGSPIPIEYLPAENTLSSKVRLMILYQGRPTTTIAVGDPLTFRLEAQDGYNYVTDIFATNVVARDPYSGRSVQLIDRFGCPVDSFVFPELDRGRSGDSLEARFNAFKIPESNFLVFEATVRTCKDGCQPAYCPSGSGRSEPSFGRKRRSLNETSVIGGTNNTLQEDVVKPNENGTEDTSLVSFPSTEKPSEHFDDDKEAESPEYVREMIEVFDSREELQQEAQKAEKLPETVCLTKGEYHGLVTLMFTLLALLLTVVLLVSWGYRRYWSVIKKNIMVNRSSSNISTTFSSTSYPNTRSSNLSGPMSIFGTGFSKSFTGFGRARHFPSLPREDSQSPNPAPGGPFEDPSEPIYIDPSLFERSRSLRSIAVSPKRRTSISS</sequence>
<dbReference type="Pfam" id="PF00024">
    <property type="entry name" value="PAN_1"/>
    <property type="match status" value="4"/>
</dbReference>
<keyword evidence="6" id="KW-1185">Reference proteome</keyword>
<dbReference type="InterPro" id="IPR001507">
    <property type="entry name" value="ZP_dom"/>
</dbReference>
<feature type="compositionally biased region" description="Basic and acidic residues" evidence="1">
    <location>
        <begin position="715"/>
        <end position="744"/>
    </location>
</feature>
<feature type="domain" description="Apple" evidence="3">
    <location>
        <begin position="30"/>
        <end position="140"/>
    </location>
</feature>
<evidence type="ECO:0000256" key="2">
    <source>
        <dbReference type="SAM" id="Phobius"/>
    </source>
</evidence>
<reference evidence="5 6" key="1">
    <citation type="journal article" date="2021" name="BMC Biol.">
        <title>Horizontally acquired antibacterial genes associated with adaptive radiation of ladybird beetles.</title>
        <authorList>
            <person name="Li H.S."/>
            <person name="Tang X.F."/>
            <person name="Huang Y.H."/>
            <person name="Xu Z.Y."/>
            <person name="Chen M.L."/>
            <person name="Du X.Y."/>
            <person name="Qiu B.Y."/>
            <person name="Chen P.T."/>
            <person name="Zhang W."/>
            <person name="Slipinski A."/>
            <person name="Escalona H.E."/>
            <person name="Waterhouse R.M."/>
            <person name="Zwick A."/>
            <person name="Pang H."/>
        </authorList>
    </citation>
    <scope>NUCLEOTIDE SEQUENCE [LARGE SCALE GENOMIC DNA]</scope>
    <source>
        <strain evidence="5">SYSU2018</strain>
    </source>
</reference>
<feature type="compositionally biased region" description="Gly residues" evidence="1">
    <location>
        <begin position="790"/>
        <end position="802"/>
    </location>
</feature>